<sequence length="43" mass="4963">MKEWNVRDLVAIASFGPAFNRQYTLVLGEFDERLNVAVADSRY</sequence>
<accession>G2DCU4</accession>
<organism evidence="1 2">
    <name type="scientific">endosymbiont of Riftia pachyptila</name>
    <name type="common">vent Ph05</name>
    <dbReference type="NCBI Taxonomy" id="1048808"/>
    <lineage>
        <taxon>Bacteria</taxon>
        <taxon>Pseudomonadati</taxon>
        <taxon>Pseudomonadota</taxon>
        <taxon>Gammaproteobacteria</taxon>
        <taxon>sulfur-oxidizing symbionts</taxon>
    </lineage>
</organism>
<dbReference type="EMBL" id="AFOC01000033">
    <property type="protein sequence ID" value="EGV51530.1"/>
    <property type="molecule type" value="Genomic_DNA"/>
</dbReference>
<name>G2DCU4_9GAMM</name>
<reference evidence="1" key="1">
    <citation type="journal article" date="2011" name="ISME J.">
        <title>The endosymbionts of the deep-sea tubeworms Riftia pachyptila and Tevnia jerichonana share an identical physiology as revealed by proteogenomic analyses.</title>
        <authorList>
            <person name="Gardebrecht A."/>
            <person name="Markert S."/>
            <person name="Felbeck H."/>
            <person name="Thuermer A."/>
            <person name="Albrecht D."/>
            <person name="Wollherr A."/>
            <person name="Kabisch J."/>
            <person name="Lehmann R."/>
            <person name="Daniel R."/>
            <person name="Liesegang H."/>
            <person name="Hecker M."/>
            <person name="Sievert S.M."/>
            <person name="Schweder T."/>
        </authorList>
    </citation>
    <scope>NUCLEOTIDE SEQUENCE [LARGE SCALE GENOMIC DNA]</scope>
</reference>
<gene>
    <name evidence="1" type="ORF">Rifp1Sym_bf00030</name>
</gene>
<protein>
    <submittedName>
        <fullName evidence="1">Uncharacterized protein</fullName>
    </submittedName>
</protein>
<dbReference type="RefSeq" id="WP_005961005.1">
    <property type="nucleotide sequence ID" value="NZ_AFOC01000033.1"/>
</dbReference>
<keyword evidence="2" id="KW-1185">Reference proteome</keyword>
<comment type="caution">
    <text evidence="1">The sequence shown here is derived from an EMBL/GenBank/DDBJ whole genome shotgun (WGS) entry which is preliminary data.</text>
</comment>
<dbReference type="Proteomes" id="UP000004491">
    <property type="component" value="Unassembled WGS sequence"/>
</dbReference>
<evidence type="ECO:0000313" key="2">
    <source>
        <dbReference type="Proteomes" id="UP000004491"/>
    </source>
</evidence>
<proteinExistence type="predicted"/>
<evidence type="ECO:0000313" key="1">
    <source>
        <dbReference type="EMBL" id="EGV51530.1"/>
    </source>
</evidence>
<dbReference type="AlphaFoldDB" id="G2DCU4"/>